<dbReference type="AlphaFoldDB" id="A0A1F4T549"/>
<dbReference type="PIRSF" id="PIRSF015626">
    <property type="entry name" value="FdhD"/>
    <property type="match status" value="1"/>
</dbReference>
<proteinExistence type="inferred from homology"/>
<dbReference type="EMBL" id="MEUG01000001">
    <property type="protein sequence ID" value="OGC27686.1"/>
    <property type="molecule type" value="Genomic_DNA"/>
</dbReference>
<evidence type="ECO:0000256" key="3">
    <source>
        <dbReference type="HAMAP-Rule" id="MF_00187"/>
    </source>
</evidence>
<reference evidence="4 5" key="1">
    <citation type="journal article" date="2016" name="Nat. Commun.">
        <title>Thousands of microbial genomes shed light on interconnected biogeochemical processes in an aquifer system.</title>
        <authorList>
            <person name="Anantharaman K."/>
            <person name="Brown C.T."/>
            <person name="Hug L.A."/>
            <person name="Sharon I."/>
            <person name="Castelle C.J."/>
            <person name="Probst A.J."/>
            <person name="Thomas B.C."/>
            <person name="Singh A."/>
            <person name="Wilkins M.J."/>
            <person name="Karaoz U."/>
            <person name="Brodie E.L."/>
            <person name="Williams K.H."/>
            <person name="Hubbard S.S."/>
            <person name="Banfield J.F."/>
        </authorList>
    </citation>
    <scope>NUCLEOTIDE SEQUENCE [LARGE SCALE GENOMIC DNA]</scope>
</reference>
<comment type="similarity">
    <text evidence="3">Belongs to the FdhD family.</text>
</comment>
<dbReference type="GO" id="GO:0097163">
    <property type="term" value="F:sulfur carrier activity"/>
    <property type="evidence" value="ECO:0007669"/>
    <property type="project" value="UniProtKB-UniRule"/>
</dbReference>
<sequence>MNKFTIHKISDGKKEKVIDWITEEVPLTINVNGHELATLLCSPTSLRELAVGFLFSSGLIKSLKDITAVRIDEKHWQANITTVDELDFGEKLLFKRMYTSGCGRGILFYNSLDKLRQIKLTLKKGVYWKRVLELMAQFQQSSAEFKKTGGVHSAALCGREKIIARQDDIGRHNAVDKIIGEALLKKLDLSSAMLLLSGRISSEIFYKLNKCGIPIIASVSAPTDQAVKLARKLNVTLIGFARGKRFNVYSSLDRIIMKGK</sequence>
<dbReference type="HAMAP" id="MF_00187">
    <property type="entry name" value="FdhD"/>
    <property type="match status" value="1"/>
</dbReference>
<gene>
    <name evidence="3" type="primary">fdhD</name>
    <name evidence="4" type="ORF">A3K49_01555</name>
</gene>
<evidence type="ECO:0000256" key="2">
    <source>
        <dbReference type="ARBA" id="ARBA00023150"/>
    </source>
</evidence>
<dbReference type="Proteomes" id="UP000178602">
    <property type="component" value="Unassembled WGS sequence"/>
</dbReference>
<dbReference type="GO" id="GO:0005737">
    <property type="term" value="C:cytoplasm"/>
    <property type="evidence" value="ECO:0007669"/>
    <property type="project" value="UniProtKB-SubCell"/>
</dbReference>
<dbReference type="GO" id="GO:0016783">
    <property type="term" value="F:sulfurtransferase activity"/>
    <property type="evidence" value="ECO:0007669"/>
    <property type="project" value="InterPro"/>
</dbReference>
<dbReference type="GO" id="GO:0006777">
    <property type="term" value="P:Mo-molybdopterin cofactor biosynthetic process"/>
    <property type="evidence" value="ECO:0007669"/>
    <property type="project" value="UniProtKB-UniRule"/>
</dbReference>
<comment type="subcellular location">
    <subcellularLocation>
        <location evidence="3">Cytoplasm</location>
    </subcellularLocation>
</comment>
<dbReference type="Gene3D" id="3.10.20.10">
    <property type="match status" value="1"/>
</dbReference>
<organism evidence="4 5">
    <name type="scientific">candidate division WOR-1 bacterium RIFOXYC12_FULL_54_18</name>
    <dbReference type="NCBI Taxonomy" id="1802584"/>
    <lineage>
        <taxon>Bacteria</taxon>
        <taxon>Bacillati</taxon>
        <taxon>Saganbacteria</taxon>
    </lineage>
</organism>
<evidence type="ECO:0000313" key="5">
    <source>
        <dbReference type="Proteomes" id="UP000178602"/>
    </source>
</evidence>
<evidence type="ECO:0000313" key="4">
    <source>
        <dbReference type="EMBL" id="OGC27686.1"/>
    </source>
</evidence>
<keyword evidence="2 3" id="KW-0501">Molybdenum cofactor biosynthesis</keyword>
<dbReference type="Gene3D" id="3.40.140.10">
    <property type="entry name" value="Cytidine Deaminase, domain 2"/>
    <property type="match status" value="1"/>
</dbReference>
<dbReference type="NCBIfam" id="TIGR00129">
    <property type="entry name" value="fdhD_narQ"/>
    <property type="match status" value="1"/>
</dbReference>
<dbReference type="PANTHER" id="PTHR30592:SF1">
    <property type="entry name" value="SULFUR CARRIER PROTEIN FDHD"/>
    <property type="match status" value="1"/>
</dbReference>
<feature type="active site" description="Cysteine persulfide intermediate" evidence="3">
    <location>
        <position position="102"/>
    </location>
</feature>
<dbReference type="InterPro" id="IPR003786">
    <property type="entry name" value="FdhD"/>
</dbReference>
<accession>A0A1F4T549</accession>
<evidence type="ECO:0000256" key="1">
    <source>
        <dbReference type="ARBA" id="ARBA00022490"/>
    </source>
</evidence>
<protein>
    <recommendedName>
        <fullName evidence="3">Sulfur carrier protein FdhD</fullName>
    </recommendedName>
</protein>
<comment type="function">
    <text evidence="3">Required for formate dehydrogenase (FDH) activity. Acts as a sulfur carrier protein that transfers sulfur from IscS to the molybdenum cofactor prior to its insertion into FDH.</text>
</comment>
<dbReference type="PANTHER" id="PTHR30592">
    <property type="entry name" value="FORMATE DEHYDROGENASE"/>
    <property type="match status" value="1"/>
</dbReference>
<comment type="caution">
    <text evidence="4">The sequence shown here is derived from an EMBL/GenBank/DDBJ whole genome shotgun (WGS) entry which is preliminary data.</text>
</comment>
<feature type="binding site" evidence="3">
    <location>
        <begin position="240"/>
        <end position="245"/>
    </location>
    <ligand>
        <name>Mo-bis(molybdopterin guanine dinucleotide)</name>
        <dbReference type="ChEBI" id="CHEBI:60539"/>
    </ligand>
</feature>
<keyword evidence="1 3" id="KW-0963">Cytoplasm</keyword>
<dbReference type="SUPFAM" id="SSF53927">
    <property type="entry name" value="Cytidine deaminase-like"/>
    <property type="match status" value="1"/>
</dbReference>
<dbReference type="InterPro" id="IPR016193">
    <property type="entry name" value="Cytidine_deaminase-like"/>
</dbReference>
<name>A0A1F4T549_UNCSA</name>
<dbReference type="Pfam" id="PF02634">
    <property type="entry name" value="FdhD-NarQ"/>
    <property type="match status" value="1"/>
</dbReference>